<keyword evidence="1" id="KW-0378">Hydrolase</keyword>
<protein>
    <submittedName>
        <fullName evidence="4">Aste57867_3158 protein</fullName>
    </submittedName>
</protein>
<proteinExistence type="predicted"/>
<dbReference type="PANTHER" id="PTHR11567:SF110">
    <property type="entry name" value="2-PHOSPHOXYLOSE PHOSPHATASE 1"/>
    <property type="match status" value="1"/>
</dbReference>
<evidence type="ECO:0000256" key="1">
    <source>
        <dbReference type="ARBA" id="ARBA00022801"/>
    </source>
</evidence>
<sequence length="433" mass="47485">METKDLRVVIALSTHGSRAPKHAVATLCPNNQPNLNAYAVPFEQLTSLGMQQMVHAGAHTRDVYVNTKQFLSPTLKQKDHFDSYFRAEPSLGQNSITFGYGLYPDTTPGLDFPVPVPVVMQLVSNEHDIAVTNGPCQETLARDMTTFAATRGKYLLHKHKAVLDSLADACGAPLETNHDVGVVADMLTSDHAQGLPPLVPADLAAQVQTLAFDQMLEAYLGSERQVTYYVGGFPDLMRAQLDQALNQTSGYKLYAYTGRRELLHGMAFMLGWDFAFQDQPHSTLFNTSALPAGATMFIELHSGPNGEHPVVETHVWSPETNRSQVKLSKCSAVSCPLAEFNAIVGRHINRTQTWQDLCHFHPVNDAKGLHMTGGVSSIASGESAYSLLLCAVFVGLTLFAMHSAFARIKEQNKRREYSAIPDGDDRPTSKRSL</sequence>
<keyword evidence="2" id="KW-1133">Transmembrane helix</keyword>
<dbReference type="InterPro" id="IPR050645">
    <property type="entry name" value="Histidine_acid_phosphatase"/>
</dbReference>
<reference evidence="4 5" key="1">
    <citation type="submission" date="2019-03" db="EMBL/GenBank/DDBJ databases">
        <authorList>
            <person name="Gaulin E."/>
            <person name="Dumas B."/>
        </authorList>
    </citation>
    <scope>NUCLEOTIDE SEQUENCE [LARGE SCALE GENOMIC DNA]</scope>
    <source>
        <strain evidence="4">CBS 568.67</strain>
    </source>
</reference>
<dbReference type="PANTHER" id="PTHR11567">
    <property type="entry name" value="ACID PHOSPHATASE-RELATED"/>
    <property type="match status" value="1"/>
</dbReference>
<accession>A0A485KBJ7</accession>
<gene>
    <name evidence="4" type="primary">Aste57867_3158</name>
    <name evidence="3" type="ORF">As57867_003149</name>
    <name evidence="4" type="ORF">ASTE57867_3158</name>
</gene>
<dbReference type="SUPFAM" id="SSF53254">
    <property type="entry name" value="Phosphoglycerate mutase-like"/>
    <property type="match status" value="1"/>
</dbReference>
<dbReference type="EMBL" id="VJMH01000516">
    <property type="protein sequence ID" value="KAF0715789.1"/>
    <property type="molecule type" value="Genomic_DNA"/>
</dbReference>
<keyword evidence="5" id="KW-1185">Reference proteome</keyword>
<dbReference type="EMBL" id="CAADRA010000516">
    <property type="protein sequence ID" value="VFT80332.1"/>
    <property type="molecule type" value="Genomic_DNA"/>
</dbReference>
<organism evidence="4 5">
    <name type="scientific">Aphanomyces stellatus</name>
    <dbReference type="NCBI Taxonomy" id="120398"/>
    <lineage>
        <taxon>Eukaryota</taxon>
        <taxon>Sar</taxon>
        <taxon>Stramenopiles</taxon>
        <taxon>Oomycota</taxon>
        <taxon>Saprolegniomycetes</taxon>
        <taxon>Saprolegniales</taxon>
        <taxon>Verrucalvaceae</taxon>
        <taxon>Aphanomyces</taxon>
    </lineage>
</organism>
<dbReference type="InterPro" id="IPR029033">
    <property type="entry name" value="His_PPase_superfam"/>
</dbReference>
<dbReference type="AlphaFoldDB" id="A0A485KBJ7"/>
<dbReference type="Gene3D" id="3.40.50.1240">
    <property type="entry name" value="Phosphoglycerate mutase-like"/>
    <property type="match status" value="1"/>
</dbReference>
<evidence type="ECO:0000313" key="3">
    <source>
        <dbReference type="EMBL" id="KAF0715789.1"/>
    </source>
</evidence>
<keyword evidence="2" id="KW-0472">Membrane</keyword>
<dbReference type="GO" id="GO:0016791">
    <property type="term" value="F:phosphatase activity"/>
    <property type="evidence" value="ECO:0007669"/>
    <property type="project" value="TreeGrafter"/>
</dbReference>
<dbReference type="OrthoDB" id="66615at2759"/>
<keyword evidence="2" id="KW-0812">Transmembrane</keyword>
<reference evidence="3" key="2">
    <citation type="submission" date="2019-06" db="EMBL/GenBank/DDBJ databases">
        <title>Genomics analysis of Aphanomyces spp. identifies a new class of oomycete effector associated with host adaptation.</title>
        <authorList>
            <person name="Gaulin E."/>
        </authorList>
    </citation>
    <scope>NUCLEOTIDE SEQUENCE</scope>
    <source>
        <strain evidence="3">CBS 578.67</strain>
    </source>
</reference>
<evidence type="ECO:0000313" key="5">
    <source>
        <dbReference type="Proteomes" id="UP000332933"/>
    </source>
</evidence>
<name>A0A485KBJ7_9STRA</name>
<evidence type="ECO:0000256" key="2">
    <source>
        <dbReference type="SAM" id="Phobius"/>
    </source>
</evidence>
<evidence type="ECO:0000313" key="4">
    <source>
        <dbReference type="EMBL" id="VFT80332.1"/>
    </source>
</evidence>
<feature type="transmembrane region" description="Helical" evidence="2">
    <location>
        <begin position="384"/>
        <end position="405"/>
    </location>
</feature>
<dbReference type="Proteomes" id="UP000332933">
    <property type="component" value="Unassembled WGS sequence"/>
</dbReference>